<organism evidence="1 2">
    <name type="scientific">Candidatus Ozemobacter sibiricus</name>
    <dbReference type="NCBI Taxonomy" id="2268124"/>
    <lineage>
        <taxon>Bacteria</taxon>
        <taxon>Candidatus Ozemobacteria</taxon>
        <taxon>Candidatus Ozemobacterales</taxon>
        <taxon>Candidatus Ozemobacteraceae</taxon>
        <taxon>Candidatus Ozemobacter</taxon>
    </lineage>
</organism>
<evidence type="ECO:0000313" key="1">
    <source>
        <dbReference type="EMBL" id="RCK78383.1"/>
    </source>
</evidence>
<protein>
    <submittedName>
        <fullName evidence="1">Uncharacterized protein</fullName>
    </submittedName>
</protein>
<dbReference type="Proteomes" id="UP000252355">
    <property type="component" value="Unassembled WGS sequence"/>
</dbReference>
<proteinExistence type="predicted"/>
<accession>A0A367ZJS6</accession>
<sequence>MNECEILRHDCLGDIWLFHPRFVRLFCHEFLEISFHQFQLLEQSFPHVFVSRSF</sequence>
<dbReference type="EMBL" id="QOQW01000023">
    <property type="protein sequence ID" value="RCK78383.1"/>
    <property type="molecule type" value="Genomic_DNA"/>
</dbReference>
<evidence type="ECO:0000313" key="2">
    <source>
        <dbReference type="Proteomes" id="UP000252355"/>
    </source>
</evidence>
<gene>
    <name evidence="1" type="ORF">OZSIB_1485</name>
</gene>
<dbReference type="AlphaFoldDB" id="A0A367ZJS6"/>
<name>A0A367ZJS6_9BACT</name>
<comment type="caution">
    <text evidence="1">The sequence shown here is derived from an EMBL/GenBank/DDBJ whole genome shotgun (WGS) entry which is preliminary data.</text>
</comment>
<reference evidence="1 2" key="1">
    <citation type="submission" date="2018-05" db="EMBL/GenBank/DDBJ databases">
        <title>A metagenomic window into the 2 km-deep terrestrial subsurface aquifer revealed taxonomically and functionally diverse microbial community comprising novel uncultured bacterial lineages.</title>
        <authorList>
            <person name="Kadnikov V.V."/>
            <person name="Mardanov A.V."/>
            <person name="Beletsky A.V."/>
            <person name="Banks D."/>
            <person name="Pimenov N.V."/>
            <person name="Frank Y.A."/>
            <person name="Karnachuk O.V."/>
            <person name="Ravin N.V."/>
        </authorList>
    </citation>
    <scope>NUCLEOTIDE SEQUENCE [LARGE SCALE GENOMIC DNA]</scope>
    <source>
        <strain evidence="1">BY5</strain>
    </source>
</reference>